<evidence type="ECO:0000259" key="1">
    <source>
        <dbReference type="Pfam" id="PF22826"/>
    </source>
</evidence>
<organism evidence="2 3">
    <name type="scientific">Neolewinella agarilytica</name>
    <dbReference type="NCBI Taxonomy" id="478744"/>
    <lineage>
        <taxon>Bacteria</taxon>
        <taxon>Pseudomonadati</taxon>
        <taxon>Bacteroidota</taxon>
        <taxon>Saprospiria</taxon>
        <taxon>Saprospirales</taxon>
        <taxon>Lewinellaceae</taxon>
        <taxon>Neolewinella</taxon>
    </lineage>
</organism>
<keyword evidence="3" id="KW-1185">Reference proteome</keyword>
<dbReference type="EMBL" id="FOFB01000028">
    <property type="protein sequence ID" value="SER21035.1"/>
    <property type="molecule type" value="Genomic_DNA"/>
</dbReference>
<name>A0A1H9MC68_9BACT</name>
<proteinExistence type="predicted"/>
<dbReference type="InParanoid" id="A0A1H9MC68"/>
<evidence type="ECO:0000313" key="2">
    <source>
        <dbReference type="EMBL" id="SER21035.1"/>
    </source>
</evidence>
<dbReference type="PROSITE" id="PS51257">
    <property type="entry name" value="PROKAR_LIPOPROTEIN"/>
    <property type="match status" value="1"/>
</dbReference>
<dbReference type="RefSeq" id="WP_139211982.1">
    <property type="nucleotide sequence ID" value="NZ_FOFB01000028.1"/>
</dbReference>
<dbReference type="InterPro" id="IPR054591">
    <property type="entry name" value="PL28"/>
</dbReference>
<dbReference type="Pfam" id="PF22826">
    <property type="entry name" value="PL28"/>
    <property type="match status" value="1"/>
</dbReference>
<accession>A0A1H9MC68</accession>
<reference evidence="3" key="1">
    <citation type="submission" date="2016-10" db="EMBL/GenBank/DDBJ databases">
        <authorList>
            <person name="Varghese N."/>
            <person name="Submissions S."/>
        </authorList>
    </citation>
    <scope>NUCLEOTIDE SEQUENCE [LARGE SCALE GENOMIC DNA]</scope>
    <source>
        <strain evidence="3">DSM 24740</strain>
    </source>
</reference>
<protein>
    <recommendedName>
        <fullName evidence="1">PL28 ulvan lyase domain-containing protein</fullName>
    </recommendedName>
</protein>
<dbReference type="OrthoDB" id="1415098at2"/>
<gene>
    <name evidence="2" type="ORF">SAMN05444359_12830</name>
</gene>
<dbReference type="Proteomes" id="UP000199021">
    <property type="component" value="Unassembled WGS sequence"/>
</dbReference>
<feature type="domain" description="PL28 ulvan lyase" evidence="1">
    <location>
        <begin position="46"/>
        <end position="302"/>
    </location>
</feature>
<dbReference type="AlphaFoldDB" id="A0A1H9MC68"/>
<sequence>MKISKLSFPLASLFTLILVTTLLSCGKTEEIMEEMEEVMEEEMTSESDEDTGPIVECTTEGNNAVRDTDIANPVNVGTADDRSCYANYKESTIDGTTWGVYNITFGSNHLDNNGLQPRIERSLNRSQTTGIGSYARFTGTVRILETGKTNSDGSDGSYIMQAKGKHTGGGGSADPAICLYLAKPVYGTDADGNQVQVSFDLFREQINYRGGSGADGRDIVFLTNIPKNEATDIELKVGFRADPDNPDAKIHYADAVIGGTEFNWNIPEPERGTQSGIRYGAYRVKGGRAQIRWANTTYEKVEIQ</sequence>
<evidence type="ECO:0000313" key="3">
    <source>
        <dbReference type="Proteomes" id="UP000199021"/>
    </source>
</evidence>